<name>A0A2T7PPL4_POMCA</name>
<evidence type="ECO:0000313" key="13">
    <source>
        <dbReference type="Proteomes" id="UP000245119"/>
    </source>
</evidence>
<dbReference type="GO" id="GO:0030245">
    <property type="term" value="P:cellulose catabolic process"/>
    <property type="evidence" value="ECO:0007669"/>
    <property type="project" value="UniProtKB-KW"/>
</dbReference>
<evidence type="ECO:0000256" key="5">
    <source>
        <dbReference type="ARBA" id="ARBA00023277"/>
    </source>
</evidence>
<comment type="similarity">
    <text evidence="2 8 10">Belongs to the glycosyl hydrolase 9 (cellulase E) family.</text>
</comment>
<keyword evidence="13" id="KW-1185">Reference proteome</keyword>
<evidence type="ECO:0000256" key="3">
    <source>
        <dbReference type="ARBA" id="ARBA00022801"/>
    </source>
</evidence>
<keyword evidence="5 8" id="KW-0119">Carbohydrate metabolism</keyword>
<dbReference type="STRING" id="400727.A0A2T7PPL4"/>
<dbReference type="SUPFAM" id="SSF48208">
    <property type="entry name" value="Six-hairpin glycosidases"/>
    <property type="match status" value="1"/>
</dbReference>
<proteinExistence type="inferred from homology"/>
<keyword evidence="10" id="KW-0732">Signal</keyword>
<evidence type="ECO:0000256" key="6">
    <source>
        <dbReference type="ARBA" id="ARBA00023295"/>
    </source>
</evidence>
<evidence type="ECO:0000256" key="1">
    <source>
        <dbReference type="ARBA" id="ARBA00000966"/>
    </source>
</evidence>
<feature type="signal peptide" evidence="10">
    <location>
        <begin position="1"/>
        <end position="31"/>
    </location>
</feature>
<dbReference type="InterPro" id="IPR001701">
    <property type="entry name" value="Glyco_hydro_9"/>
</dbReference>
<feature type="active site" evidence="8">
    <location>
        <position position="512"/>
    </location>
</feature>
<feature type="active site" evidence="9">
    <location>
        <position position="556"/>
    </location>
</feature>
<dbReference type="GO" id="GO:0008810">
    <property type="term" value="F:cellulase activity"/>
    <property type="evidence" value="ECO:0007669"/>
    <property type="project" value="UniProtKB-EC"/>
</dbReference>
<dbReference type="InterPro" id="IPR018221">
    <property type="entry name" value="Glyco_hydro_9_His_AS"/>
</dbReference>
<dbReference type="Gene3D" id="1.50.10.10">
    <property type="match status" value="1"/>
</dbReference>
<protein>
    <recommendedName>
        <fullName evidence="10">Endoglucanase</fullName>
        <ecNumber evidence="10">3.2.1.4</ecNumber>
    </recommendedName>
</protein>
<evidence type="ECO:0000313" key="12">
    <source>
        <dbReference type="EMBL" id="PVD35340.1"/>
    </source>
</evidence>
<evidence type="ECO:0000256" key="2">
    <source>
        <dbReference type="ARBA" id="ARBA00007072"/>
    </source>
</evidence>
<keyword evidence="7 8" id="KW-0624">Polysaccharide degradation</keyword>
<dbReference type="PROSITE" id="PS00592">
    <property type="entry name" value="GH9_2"/>
    <property type="match status" value="1"/>
</dbReference>
<dbReference type="Proteomes" id="UP000245119">
    <property type="component" value="Linkage Group LG2"/>
</dbReference>
<dbReference type="PANTHER" id="PTHR22298">
    <property type="entry name" value="ENDO-1,4-BETA-GLUCANASE"/>
    <property type="match status" value="1"/>
</dbReference>
<sequence>MWCLAAVAAAVSMATLVGAVVALLLMVVVWAAEQTANLQLSQSGGSRWEGKACFHLESAIGGWEVVFEFAGQGVRGIEQWDGVVAEQPASGQCGTRVVLVNKPYQGMHNAGDQLCVPIAGAPCGSETPSATARLVDPCTDVNKAPPAPQVTGAQEMKYNYAEVLQKSILFYEAQRSGKLPASNRIPWRGDSALQDRGDKGEDLTGGWYDAGDNVKFNFPMAFSTTVLCWSLLEFKDAYEKAGQLDYMYDSIRWPLEYFIKCHTGPNELYVQVGDGGTDHGTWTSPELMDQNRPAFKITASSPGSDVADETAAALTCGYLAFKTKDATFANEMLTHAKQIYQFAKQHPGFYSTSVNAAAAYYKSGNYTDEMTWAAAWLYKATNDQQYLTDAEQTYIPGAAWGFSWDEKLAGNMVLLYDATHKDLYKNDIVATMTDWMPGGSIPYSPKCLAFRLQWGSLRYASNTAFIALLAARRGINADKYNQWGMCQIHYALGDTGRSFVVGFGVNPPTKPHHRASSCPCKPEPCTWDAQRFPGPNPKTLYGALVGGPGSDDSYTDDRGNYINNEVACDYNAGFQGSVAGDCFGYLLGLGPLSRCACMPQQKKGGRDDNHDCHDDTFPN</sequence>
<comment type="caution">
    <text evidence="12">The sequence shown here is derived from an EMBL/GenBank/DDBJ whole genome shotgun (WGS) entry which is preliminary data.</text>
</comment>
<dbReference type="Pfam" id="PF00759">
    <property type="entry name" value="Glyco_hydro_9"/>
    <property type="match status" value="1"/>
</dbReference>
<evidence type="ECO:0000256" key="8">
    <source>
        <dbReference type="PROSITE-ProRule" id="PRU10059"/>
    </source>
</evidence>
<dbReference type="EMBL" id="PZQS01000002">
    <property type="protein sequence ID" value="PVD35340.1"/>
    <property type="molecule type" value="Genomic_DNA"/>
</dbReference>
<organism evidence="12 13">
    <name type="scientific">Pomacea canaliculata</name>
    <name type="common">Golden apple snail</name>
    <dbReference type="NCBI Taxonomy" id="400727"/>
    <lineage>
        <taxon>Eukaryota</taxon>
        <taxon>Metazoa</taxon>
        <taxon>Spiralia</taxon>
        <taxon>Lophotrochozoa</taxon>
        <taxon>Mollusca</taxon>
        <taxon>Gastropoda</taxon>
        <taxon>Caenogastropoda</taxon>
        <taxon>Architaenioglossa</taxon>
        <taxon>Ampullarioidea</taxon>
        <taxon>Ampullariidae</taxon>
        <taxon>Pomacea</taxon>
    </lineage>
</organism>
<dbReference type="InterPro" id="IPR012341">
    <property type="entry name" value="6hp_glycosidase-like_sf"/>
</dbReference>
<dbReference type="EC" id="3.2.1.4" evidence="10"/>
<dbReference type="PROSITE" id="PS00698">
    <property type="entry name" value="GH9_3"/>
    <property type="match status" value="1"/>
</dbReference>
<feature type="domain" description="Glycoside hydrolase family 9" evidence="11">
    <location>
        <begin position="160"/>
        <end position="576"/>
    </location>
</feature>
<dbReference type="OrthoDB" id="10257085at2759"/>
<dbReference type="AlphaFoldDB" id="A0A2T7PPL4"/>
<dbReference type="InterPro" id="IPR033126">
    <property type="entry name" value="Glyco_hydro_9_Asp/Glu_AS"/>
</dbReference>
<dbReference type="InterPro" id="IPR008928">
    <property type="entry name" value="6-hairpin_glycosidase_sf"/>
</dbReference>
<feature type="active site" evidence="9">
    <location>
        <position position="565"/>
    </location>
</feature>
<keyword evidence="4 10" id="KW-0136">Cellulose degradation</keyword>
<evidence type="ECO:0000256" key="7">
    <source>
        <dbReference type="ARBA" id="ARBA00023326"/>
    </source>
</evidence>
<feature type="chain" id="PRO_5015369649" description="Endoglucanase" evidence="10">
    <location>
        <begin position="32"/>
        <end position="619"/>
    </location>
</feature>
<evidence type="ECO:0000256" key="10">
    <source>
        <dbReference type="RuleBase" id="RU361166"/>
    </source>
</evidence>
<gene>
    <name evidence="12" type="ORF">C0Q70_02300</name>
</gene>
<comment type="catalytic activity">
    <reaction evidence="1 10">
        <text>Endohydrolysis of (1-&gt;4)-beta-D-glucosidic linkages in cellulose, lichenin and cereal beta-D-glucans.</text>
        <dbReference type="EC" id="3.2.1.4"/>
    </reaction>
</comment>
<evidence type="ECO:0000256" key="9">
    <source>
        <dbReference type="PROSITE-ProRule" id="PRU10060"/>
    </source>
</evidence>
<evidence type="ECO:0000259" key="11">
    <source>
        <dbReference type="Pfam" id="PF00759"/>
    </source>
</evidence>
<reference evidence="12 13" key="1">
    <citation type="submission" date="2018-04" db="EMBL/GenBank/DDBJ databases">
        <title>The genome of golden apple snail Pomacea canaliculata provides insight into stress tolerance and invasive adaptation.</title>
        <authorList>
            <person name="Liu C."/>
            <person name="Liu B."/>
            <person name="Ren Y."/>
            <person name="Zhang Y."/>
            <person name="Wang H."/>
            <person name="Li S."/>
            <person name="Jiang F."/>
            <person name="Yin L."/>
            <person name="Zhang G."/>
            <person name="Qian W."/>
            <person name="Fan W."/>
        </authorList>
    </citation>
    <scope>NUCLEOTIDE SEQUENCE [LARGE SCALE GENOMIC DNA]</scope>
    <source>
        <strain evidence="12">SZHN2017</strain>
        <tissue evidence="12">Muscle</tissue>
    </source>
</reference>
<keyword evidence="6 8" id="KW-0326">Glycosidase</keyword>
<accession>A0A2T7PPL4</accession>
<keyword evidence="3 8" id="KW-0378">Hydrolase</keyword>
<evidence type="ECO:0000256" key="4">
    <source>
        <dbReference type="ARBA" id="ARBA00023001"/>
    </source>
</evidence>